<dbReference type="InterPro" id="IPR027417">
    <property type="entry name" value="P-loop_NTPase"/>
</dbReference>
<evidence type="ECO:0000256" key="4">
    <source>
        <dbReference type="ARBA" id="ARBA00022692"/>
    </source>
</evidence>
<protein>
    <submittedName>
        <fullName evidence="14">ATP-binding cassette, subfamily B, MsbA</fullName>
    </submittedName>
</protein>
<evidence type="ECO:0000259" key="12">
    <source>
        <dbReference type="PROSITE" id="PS50893"/>
    </source>
</evidence>
<keyword evidence="7" id="KW-1278">Translocase</keyword>
<dbReference type="PANTHER" id="PTHR43394:SF1">
    <property type="entry name" value="ATP-BINDING CASSETTE SUB-FAMILY B MEMBER 10, MITOCHONDRIAL"/>
    <property type="match status" value="1"/>
</dbReference>
<feature type="transmembrane region" description="Helical" evidence="11">
    <location>
        <begin position="96"/>
        <end position="117"/>
    </location>
</feature>
<feature type="domain" description="ABC transmembrane type-1" evidence="13">
    <location>
        <begin position="61"/>
        <end position="342"/>
    </location>
</feature>
<dbReference type="InterPro" id="IPR011527">
    <property type="entry name" value="ABC1_TM_dom"/>
</dbReference>
<comment type="subcellular location">
    <subcellularLocation>
        <location evidence="1">Cell membrane</location>
        <topology evidence="1">Multi-pass membrane protein</topology>
    </subcellularLocation>
</comment>
<dbReference type="FunFam" id="3.40.50.300:FF:000287">
    <property type="entry name" value="Multidrug ABC transporter ATP-binding protein"/>
    <property type="match status" value="1"/>
</dbReference>
<evidence type="ECO:0000256" key="11">
    <source>
        <dbReference type="SAM" id="Phobius"/>
    </source>
</evidence>
<evidence type="ECO:0000256" key="2">
    <source>
        <dbReference type="ARBA" id="ARBA00022448"/>
    </source>
</evidence>
<keyword evidence="10 11" id="KW-0472">Membrane</keyword>
<dbReference type="GO" id="GO:0034040">
    <property type="term" value="F:ATPase-coupled lipid transmembrane transporter activity"/>
    <property type="evidence" value="ECO:0007669"/>
    <property type="project" value="InterPro"/>
</dbReference>
<evidence type="ECO:0000256" key="8">
    <source>
        <dbReference type="ARBA" id="ARBA00022989"/>
    </source>
</evidence>
<dbReference type="InterPro" id="IPR011917">
    <property type="entry name" value="ABC_transpr_lipidA"/>
</dbReference>
<dbReference type="AlphaFoldDB" id="A0A451BK84"/>
<dbReference type="PANTHER" id="PTHR43394">
    <property type="entry name" value="ATP-DEPENDENT PERMEASE MDL1, MITOCHONDRIAL"/>
    <property type="match status" value="1"/>
</dbReference>
<dbReference type="InterPro" id="IPR039421">
    <property type="entry name" value="Type_1_exporter"/>
</dbReference>
<evidence type="ECO:0000256" key="6">
    <source>
        <dbReference type="ARBA" id="ARBA00022840"/>
    </source>
</evidence>
<accession>A0A451BK84</accession>
<feature type="transmembrane region" description="Helical" evidence="11">
    <location>
        <begin position="309"/>
        <end position="330"/>
    </location>
</feature>
<evidence type="ECO:0000256" key="1">
    <source>
        <dbReference type="ARBA" id="ARBA00004651"/>
    </source>
</evidence>
<reference evidence="14" key="1">
    <citation type="submission" date="2019-02" db="EMBL/GenBank/DDBJ databases">
        <authorList>
            <person name="Gruber-Vodicka R. H."/>
            <person name="Seah K. B. B."/>
        </authorList>
    </citation>
    <scope>NUCLEOTIDE SEQUENCE</scope>
    <source>
        <strain evidence="14">BECK_S127</strain>
    </source>
</reference>
<dbReference type="InterPro" id="IPR036640">
    <property type="entry name" value="ABC1_TM_sf"/>
</dbReference>
<dbReference type="InterPro" id="IPR003439">
    <property type="entry name" value="ABC_transporter-like_ATP-bd"/>
</dbReference>
<gene>
    <name evidence="14" type="ORF">BECKSD772D_GA0070982_10224</name>
</gene>
<keyword evidence="3" id="KW-1003">Cell membrane</keyword>
<dbReference type="PROSITE" id="PS00211">
    <property type="entry name" value="ABC_TRANSPORTER_1"/>
    <property type="match status" value="1"/>
</dbReference>
<evidence type="ECO:0000259" key="13">
    <source>
        <dbReference type="PROSITE" id="PS50929"/>
    </source>
</evidence>
<evidence type="ECO:0000313" key="14">
    <source>
        <dbReference type="EMBL" id="VFK78683.1"/>
    </source>
</evidence>
<keyword evidence="6 14" id="KW-0067">ATP-binding</keyword>
<evidence type="ECO:0000256" key="9">
    <source>
        <dbReference type="ARBA" id="ARBA00023055"/>
    </source>
</evidence>
<feature type="transmembrane region" description="Helical" evidence="11">
    <location>
        <begin position="55"/>
        <end position="76"/>
    </location>
</feature>
<dbReference type="PROSITE" id="PS50893">
    <property type="entry name" value="ABC_TRANSPORTER_2"/>
    <property type="match status" value="1"/>
</dbReference>
<evidence type="ECO:0000256" key="7">
    <source>
        <dbReference type="ARBA" id="ARBA00022967"/>
    </source>
</evidence>
<dbReference type="InterPro" id="IPR003593">
    <property type="entry name" value="AAA+_ATPase"/>
</dbReference>
<dbReference type="PROSITE" id="PS50929">
    <property type="entry name" value="ABC_TM1F"/>
    <property type="match status" value="1"/>
</dbReference>
<keyword evidence="9" id="KW-0445">Lipid transport</keyword>
<dbReference type="GO" id="GO:0005524">
    <property type="term" value="F:ATP binding"/>
    <property type="evidence" value="ECO:0007669"/>
    <property type="project" value="UniProtKB-KW"/>
</dbReference>
<evidence type="ECO:0000256" key="3">
    <source>
        <dbReference type="ARBA" id="ARBA00022475"/>
    </source>
</evidence>
<organism evidence="14">
    <name type="scientific">Candidatus Kentrum sp. SD</name>
    <dbReference type="NCBI Taxonomy" id="2126332"/>
    <lineage>
        <taxon>Bacteria</taxon>
        <taxon>Pseudomonadati</taxon>
        <taxon>Pseudomonadota</taxon>
        <taxon>Gammaproteobacteria</taxon>
        <taxon>Candidatus Kentrum</taxon>
    </lineage>
</organism>
<dbReference type="Pfam" id="PF00005">
    <property type="entry name" value="ABC_tran"/>
    <property type="match status" value="1"/>
</dbReference>
<dbReference type="GO" id="GO:0005886">
    <property type="term" value="C:plasma membrane"/>
    <property type="evidence" value="ECO:0007669"/>
    <property type="project" value="UniProtKB-SubCell"/>
</dbReference>
<evidence type="ECO:0000256" key="10">
    <source>
        <dbReference type="ARBA" id="ARBA00023136"/>
    </source>
</evidence>
<proteinExistence type="predicted"/>
<keyword evidence="5" id="KW-0547">Nucleotide-binding</keyword>
<name>A0A451BK84_9GAMM</name>
<feature type="transmembrane region" description="Helical" evidence="11">
    <location>
        <begin position="278"/>
        <end position="303"/>
    </location>
</feature>
<evidence type="ECO:0000256" key="5">
    <source>
        <dbReference type="ARBA" id="ARBA00022741"/>
    </source>
</evidence>
<dbReference type="InterPro" id="IPR017871">
    <property type="entry name" value="ABC_transporter-like_CS"/>
</dbReference>
<dbReference type="Gene3D" id="1.20.1560.10">
    <property type="entry name" value="ABC transporter type 1, transmembrane domain"/>
    <property type="match status" value="1"/>
</dbReference>
<dbReference type="GO" id="GO:0016887">
    <property type="term" value="F:ATP hydrolysis activity"/>
    <property type="evidence" value="ECO:0007669"/>
    <property type="project" value="InterPro"/>
</dbReference>
<dbReference type="NCBIfam" id="TIGR02203">
    <property type="entry name" value="MsbA_lipidA"/>
    <property type="match status" value="1"/>
</dbReference>
<dbReference type="CDD" id="cd18552">
    <property type="entry name" value="ABC_6TM_MsbA_like"/>
    <property type="match status" value="1"/>
</dbReference>
<dbReference type="GO" id="GO:0015421">
    <property type="term" value="F:ABC-type oligopeptide transporter activity"/>
    <property type="evidence" value="ECO:0007669"/>
    <property type="project" value="TreeGrafter"/>
</dbReference>
<dbReference type="SUPFAM" id="SSF90123">
    <property type="entry name" value="ABC transporter transmembrane region"/>
    <property type="match status" value="1"/>
</dbReference>
<dbReference type="Pfam" id="PF00664">
    <property type="entry name" value="ABC_membrane"/>
    <property type="match status" value="1"/>
</dbReference>
<dbReference type="Gene3D" id="3.40.50.300">
    <property type="entry name" value="P-loop containing nucleotide triphosphate hydrolases"/>
    <property type="match status" value="1"/>
</dbReference>
<keyword evidence="2" id="KW-0813">Transport</keyword>
<dbReference type="SMART" id="SM00382">
    <property type="entry name" value="AAA"/>
    <property type="match status" value="1"/>
</dbReference>
<feature type="transmembrane region" description="Helical" evidence="11">
    <location>
        <begin position="191"/>
        <end position="214"/>
    </location>
</feature>
<dbReference type="EMBL" id="CAADHB010000022">
    <property type="protein sequence ID" value="VFK78683.1"/>
    <property type="molecule type" value="Genomic_DNA"/>
</dbReference>
<keyword evidence="8 11" id="KW-1133">Transmembrane helix</keyword>
<feature type="domain" description="ABC transporter" evidence="12">
    <location>
        <begin position="374"/>
        <end position="608"/>
    </location>
</feature>
<sequence>MARSVKALSNHGVADTFIVVEFKIYLYSIFHLPSGNNHLNSRQLYLRLLLHVKPYWRIFSLSIFAMVVLAATEPAIPALLRPMLDGSFIKKDPDAVTLIAVLLVVVFFVRGVTVYISRIGLAWISGKLVFDLRALMFHKLVKLPIGYYDNHTSGNTISKLTYNVTMVTEAATTVLMVLVRDTLALVGLLAWMLYLDWALTIIALLSAPLTVYIVRRLSDRLRRMSHNIQIAMGEMTHILEEAIGGYKLIRIFNAENHERERFRHVTNLVRRYSMKFDAANIVVSPTAQLFSAIALSVIIYISAHKSANGSLTVGSFVSFFAAMGMLLPIIKRLTNINGPLQRGLAAAHSIFEFIDESAETDPGQTVIDCAKGKLAFEEVSFRYDKQNALALHNISFVIEPGETIALVGPSGSGKSTLINLVPRFYPLSMGRIRLDGVDIETATLASLRRNIALVTQDIVLFDGSIAENIAYTGVASMPEITDAARAAHAMEFVEKMPDGLDTLIGENGVKLSGGQRQRIAIARAFLKNAPILILDEATSSLDTESERHIQIALEDLRRKRTMIIVAHRLSTIERADRIVVMSDGRINDVGTHEKLLATNQLYATLYRHQFTDGKFA</sequence>
<keyword evidence="4 11" id="KW-0812">Transmembrane</keyword>
<dbReference type="SUPFAM" id="SSF52540">
    <property type="entry name" value="P-loop containing nucleoside triphosphate hydrolases"/>
    <property type="match status" value="1"/>
</dbReference>